<feature type="transmembrane region" description="Helical" evidence="6">
    <location>
        <begin position="78"/>
        <end position="101"/>
    </location>
</feature>
<gene>
    <name evidence="7" type="ORF">CAEBREN_02530</name>
</gene>
<dbReference type="InterPro" id="IPR052880">
    <property type="entry name" value="NRL-Serpentine_Class_Gamma"/>
</dbReference>
<keyword evidence="5 6" id="KW-0472">Membrane</keyword>
<proteinExistence type="inferred from homology"/>
<evidence type="ECO:0000256" key="2">
    <source>
        <dbReference type="ARBA" id="ARBA00005692"/>
    </source>
</evidence>
<dbReference type="InterPro" id="IPR000609">
    <property type="entry name" value="7TM_GPCR_serpentine_rcpt_Srg"/>
</dbReference>
<dbReference type="eggNOG" id="ENOG502TJBT">
    <property type="taxonomic scope" value="Eukaryota"/>
</dbReference>
<feature type="transmembrane region" description="Helical" evidence="6">
    <location>
        <begin position="122"/>
        <end position="141"/>
    </location>
</feature>
<dbReference type="GO" id="GO:0007606">
    <property type="term" value="P:sensory perception of chemical stimulus"/>
    <property type="evidence" value="ECO:0007669"/>
    <property type="project" value="UniProtKB-UniRule"/>
</dbReference>
<accession>G0PLE8</accession>
<feature type="transmembrane region" description="Helical" evidence="6">
    <location>
        <begin position="37"/>
        <end position="58"/>
    </location>
</feature>
<keyword evidence="4 6" id="KW-1133">Transmembrane helix</keyword>
<evidence type="ECO:0000256" key="4">
    <source>
        <dbReference type="ARBA" id="ARBA00022989"/>
    </source>
</evidence>
<comment type="caution">
    <text evidence="6">Lacks conserved residue(s) required for the propagation of feature annotation.</text>
</comment>
<dbReference type="HOGENOM" id="CLU_1556618_0_0_1"/>
<name>G0PLE8_CAEBE</name>
<feature type="transmembrane region" description="Helical" evidence="6">
    <location>
        <begin position="6"/>
        <end position="25"/>
    </location>
</feature>
<dbReference type="Pfam" id="PF02118">
    <property type="entry name" value="Srg"/>
    <property type="match status" value="1"/>
</dbReference>
<dbReference type="OrthoDB" id="5898208at2759"/>
<reference evidence="8" key="1">
    <citation type="submission" date="2011-07" db="EMBL/GenBank/DDBJ databases">
        <authorList>
            <consortium name="Caenorhabditis brenneri Sequencing and Analysis Consortium"/>
            <person name="Wilson R.K."/>
        </authorList>
    </citation>
    <scope>NUCLEOTIDE SEQUENCE [LARGE SCALE GENOMIC DNA]</scope>
    <source>
        <strain evidence="8">PB2801</strain>
    </source>
</reference>
<dbReference type="AlphaFoldDB" id="G0PLE8"/>
<sequence>MIMCWLWLFYGVPSFSLVVFFIFFLRRQEFHYSFYRVLQCDMIINIFCYLNTWISRLYHVESTIPYMIWVNDNCYFIFYSYSFFETFFYNAQSISVIIISTHRLWSSVSVSGNEFWKRNYRCMYGGVVMISAALAIFNVAMELNNLDYYYHDNKQFVKRKADPVIISISKME</sequence>
<dbReference type="PANTHER" id="PTHR31114:SF3">
    <property type="entry name" value="SERPENTINE RECEPTOR CLASS GAMMA-RELATED"/>
    <property type="match status" value="1"/>
</dbReference>
<evidence type="ECO:0000313" key="8">
    <source>
        <dbReference type="Proteomes" id="UP000008068"/>
    </source>
</evidence>
<evidence type="ECO:0000256" key="5">
    <source>
        <dbReference type="ARBA" id="ARBA00023136"/>
    </source>
</evidence>
<evidence type="ECO:0000256" key="3">
    <source>
        <dbReference type="ARBA" id="ARBA00022692"/>
    </source>
</evidence>
<dbReference type="PANTHER" id="PTHR31114">
    <property type="entry name" value="SERPENTINE RECEPTOR CLASS GAMMA"/>
    <property type="match status" value="1"/>
</dbReference>
<dbReference type="GO" id="GO:0004888">
    <property type="term" value="F:transmembrane signaling receptor activity"/>
    <property type="evidence" value="ECO:0007669"/>
    <property type="project" value="InterPro"/>
</dbReference>
<comment type="similarity">
    <text evidence="2 6">Belongs to the nematode receptor-like protein srg family.</text>
</comment>
<keyword evidence="3 6" id="KW-0812">Transmembrane</keyword>
<dbReference type="GO" id="GO:0016020">
    <property type="term" value="C:membrane"/>
    <property type="evidence" value="ECO:0007669"/>
    <property type="project" value="UniProtKB-SubCell"/>
</dbReference>
<comment type="subcellular location">
    <subcellularLocation>
        <location evidence="1">Membrane</location>
        <topology evidence="1">Multi-pass membrane protein</topology>
    </subcellularLocation>
</comment>
<evidence type="ECO:0000256" key="1">
    <source>
        <dbReference type="ARBA" id="ARBA00004141"/>
    </source>
</evidence>
<organism evidence="8">
    <name type="scientific">Caenorhabditis brenneri</name>
    <name type="common">Nematode worm</name>
    <dbReference type="NCBI Taxonomy" id="135651"/>
    <lineage>
        <taxon>Eukaryota</taxon>
        <taxon>Metazoa</taxon>
        <taxon>Ecdysozoa</taxon>
        <taxon>Nematoda</taxon>
        <taxon>Chromadorea</taxon>
        <taxon>Rhabditida</taxon>
        <taxon>Rhabditina</taxon>
        <taxon>Rhabditomorpha</taxon>
        <taxon>Rhabditoidea</taxon>
        <taxon>Rhabditidae</taxon>
        <taxon>Peloderinae</taxon>
        <taxon>Caenorhabditis</taxon>
    </lineage>
</organism>
<evidence type="ECO:0000313" key="7">
    <source>
        <dbReference type="EMBL" id="EGT34594.1"/>
    </source>
</evidence>
<protein>
    <recommendedName>
        <fullName evidence="6">Serpentine receptor class gamma</fullName>
    </recommendedName>
</protein>
<dbReference type="InParanoid" id="G0PLE8"/>
<evidence type="ECO:0000256" key="6">
    <source>
        <dbReference type="RuleBase" id="RU280813"/>
    </source>
</evidence>
<dbReference type="Proteomes" id="UP000008068">
    <property type="component" value="Unassembled WGS sequence"/>
</dbReference>
<keyword evidence="8" id="KW-1185">Reference proteome</keyword>
<dbReference type="EMBL" id="GL381073">
    <property type="protein sequence ID" value="EGT34594.1"/>
    <property type="molecule type" value="Genomic_DNA"/>
</dbReference>